<dbReference type="InterPro" id="IPR021295">
    <property type="entry name" value="DUF2867"/>
</dbReference>
<reference evidence="1 2" key="1">
    <citation type="submission" date="2020-08" db="EMBL/GenBank/DDBJ databases">
        <title>Novel species isolated from subtropical streams in China.</title>
        <authorList>
            <person name="Lu H."/>
        </authorList>
    </citation>
    <scope>NUCLEOTIDE SEQUENCE [LARGE SCALE GENOMIC DNA]</scope>
    <source>
        <strain evidence="1 2">CY18W</strain>
    </source>
</reference>
<dbReference type="Proteomes" id="UP000650424">
    <property type="component" value="Unassembled WGS sequence"/>
</dbReference>
<name>A0ABR6ZYT6_9BURK</name>
<dbReference type="EMBL" id="JACOGF010000024">
    <property type="protein sequence ID" value="MBC3921046.1"/>
    <property type="molecule type" value="Genomic_DNA"/>
</dbReference>
<evidence type="ECO:0000313" key="2">
    <source>
        <dbReference type="Proteomes" id="UP000650424"/>
    </source>
</evidence>
<protein>
    <submittedName>
        <fullName evidence="1">DUF2867 domain-containing protein</fullName>
    </submittedName>
</protein>
<gene>
    <name evidence="1" type="ORF">H8L32_26525</name>
</gene>
<dbReference type="Pfam" id="PF11066">
    <property type="entry name" value="DUF2867"/>
    <property type="match status" value="1"/>
</dbReference>
<accession>A0ABR6ZYT6</accession>
<dbReference type="RefSeq" id="WP_186950881.1">
    <property type="nucleotide sequence ID" value="NZ_JACOGF010000024.1"/>
</dbReference>
<organism evidence="1 2">
    <name type="scientific">Undibacterium hunanense</name>
    <dbReference type="NCBI Taxonomy" id="2762292"/>
    <lineage>
        <taxon>Bacteria</taxon>
        <taxon>Pseudomonadati</taxon>
        <taxon>Pseudomonadota</taxon>
        <taxon>Betaproteobacteria</taxon>
        <taxon>Burkholderiales</taxon>
        <taxon>Oxalobacteraceae</taxon>
        <taxon>Undibacterium</taxon>
    </lineage>
</organism>
<proteinExistence type="predicted"/>
<evidence type="ECO:0000313" key="1">
    <source>
        <dbReference type="EMBL" id="MBC3921046.1"/>
    </source>
</evidence>
<sequence>MKSKITETAVPAHSKIAEDLPGAYFYDCYQMPFDHTELSAMQIYMDTFARTPAWVNALMGVRNRVVGLFGLKNLGGMKALNKNKPAEAYQVGDRAGIFSLVYKSDEEVIFCDSDKHLDVKVSVSKQIRDGQPGIAVTTIVHVHNNLGRAYMLFVGPAHKVIAPAVLSRA</sequence>
<keyword evidence="2" id="KW-1185">Reference proteome</keyword>
<comment type="caution">
    <text evidence="1">The sequence shown here is derived from an EMBL/GenBank/DDBJ whole genome shotgun (WGS) entry which is preliminary data.</text>
</comment>